<evidence type="ECO:0000256" key="7">
    <source>
        <dbReference type="ARBA" id="ARBA00022741"/>
    </source>
</evidence>
<dbReference type="InterPro" id="IPR014729">
    <property type="entry name" value="Rossmann-like_a/b/a_fold"/>
</dbReference>
<dbReference type="GO" id="GO:0005829">
    <property type="term" value="C:cytosol"/>
    <property type="evidence" value="ECO:0007669"/>
    <property type="project" value="TreeGrafter"/>
</dbReference>
<comment type="subunit">
    <text evidence="3 13">Monomer.</text>
</comment>
<feature type="short sequence motif" description="'KMSKS' region" evidence="13">
    <location>
        <begin position="276"/>
        <end position="280"/>
    </location>
</feature>
<keyword evidence="9 13" id="KW-0067">ATP-binding</keyword>
<evidence type="ECO:0000313" key="16">
    <source>
        <dbReference type="Proteomes" id="UP000595618"/>
    </source>
</evidence>
<dbReference type="HAMAP" id="MF_00041">
    <property type="entry name" value="Cys_tRNA_synth"/>
    <property type="match status" value="1"/>
</dbReference>
<reference evidence="15 16" key="1">
    <citation type="submission" date="2020-07" db="EMBL/GenBank/DDBJ databases">
        <title>Huge and variable diversity of episymbiotic CPR bacteria and DPANN archaea in groundwater ecosystems.</title>
        <authorList>
            <person name="He C.Y."/>
            <person name="Keren R."/>
            <person name="Whittaker M."/>
            <person name="Farag I.F."/>
            <person name="Doudna J."/>
            <person name="Cate J.H.D."/>
            <person name="Banfield J.F."/>
        </authorList>
    </citation>
    <scope>NUCLEOTIDE SEQUENCE [LARGE SCALE GENOMIC DNA]</scope>
    <source>
        <strain evidence="15">NC_groundwater_541_Ag_S-0.1um_46_50</strain>
    </source>
</reference>
<gene>
    <name evidence="13" type="primary">cysS</name>
    <name evidence="15" type="ORF">HYW89_00055</name>
</gene>
<evidence type="ECO:0000259" key="14">
    <source>
        <dbReference type="Pfam" id="PF01406"/>
    </source>
</evidence>
<comment type="catalytic activity">
    <reaction evidence="12 13">
        <text>tRNA(Cys) + L-cysteine + ATP = L-cysteinyl-tRNA(Cys) + AMP + diphosphate</text>
        <dbReference type="Rhea" id="RHEA:17773"/>
        <dbReference type="Rhea" id="RHEA-COMP:9661"/>
        <dbReference type="Rhea" id="RHEA-COMP:9679"/>
        <dbReference type="ChEBI" id="CHEBI:30616"/>
        <dbReference type="ChEBI" id="CHEBI:33019"/>
        <dbReference type="ChEBI" id="CHEBI:35235"/>
        <dbReference type="ChEBI" id="CHEBI:78442"/>
        <dbReference type="ChEBI" id="CHEBI:78517"/>
        <dbReference type="ChEBI" id="CHEBI:456215"/>
        <dbReference type="EC" id="6.1.1.16"/>
    </reaction>
</comment>
<dbReference type="CDD" id="cd00672">
    <property type="entry name" value="CysRS_core"/>
    <property type="match status" value="1"/>
</dbReference>
<feature type="binding site" evidence="13">
    <location>
        <position position="219"/>
    </location>
    <ligand>
        <name>Zn(2+)</name>
        <dbReference type="ChEBI" id="CHEBI:29105"/>
    </ligand>
</feature>
<dbReference type="FunFam" id="3.40.50.620:FF:000130">
    <property type="entry name" value="Cysteine--tRNA ligase"/>
    <property type="match status" value="1"/>
</dbReference>
<dbReference type="PANTHER" id="PTHR10890:SF3">
    <property type="entry name" value="CYSTEINE--TRNA LIGASE, CYTOPLASMIC"/>
    <property type="match status" value="1"/>
</dbReference>
<comment type="subcellular location">
    <subcellularLocation>
        <location evidence="1 13">Cytoplasm</location>
    </subcellularLocation>
</comment>
<dbReference type="Proteomes" id="UP000595618">
    <property type="component" value="Chromosome"/>
</dbReference>
<dbReference type="Gene3D" id="3.40.50.620">
    <property type="entry name" value="HUPs"/>
    <property type="match status" value="1"/>
</dbReference>
<evidence type="ECO:0000256" key="5">
    <source>
        <dbReference type="ARBA" id="ARBA00022598"/>
    </source>
</evidence>
<comment type="cofactor">
    <cofactor evidence="13">
        <name>Zn(2+)</name>
        <dbReference type="ChEBI" id="CHEBI:29105"/>
    </cofactor>
    <text evidence="13">Binds 1 zinc ion per subunit.</text>
</comment>
<evidence type="ECO:0000256" key="8">
    <source>
        <dbReference type="ARBA" id="ARBA00022833"/>
    </source>
</evidence>
<proteinExistence type="inferred from homology"/>
<dbReference type="InterPro" id="IPR015803">
    <property type="entry name" value="Cys-tRNA-ligase"/>
</dbReference>
<sequence>MIKLYNTLTRKKELFRPLRKEWVGLYTCGPTVYNFAHIGNLRTYIFEDVLRRTIEYAGYKVRHVMNITDVDDKIIRDAKKAKKTIFEFVKPYEKAFFEDLKKLNIEKAWKYPKATKHITEMVRLIASLLKKKLAYQVDGSIYFDISKFKTYGRLSRLSHRELKAGARVDSDEYTKHDVQDFVLWKEKKAGEPSWKAVFSAGGPAFAKATAGRPGWHLECSAMSMKYLGPTFDIHAGGVDLIFPHHENEIAQSEGATGKKFVRFFVEGEHLLVNGEKMSKSLGNVFTLRDIEAKGFNPLVFRYLILTSHYRSKLNFTWESLKAAQNSLEHLQNFVIRLRTERHRGLTSMAGYLRKFGRALADDLDMPEALSVVWDIAHNYNKNPRRYNSKEILTLLYDADRVLGLGLKSLKSEEIPVKILALVKKREEYRKNKEWTKADRVRSRIITWGYTVEDTPMGPLTRRR</sequence>
<evidence type="ECO:0000256" key="6">
    <source>
        <dbReference type="ARBA" id="ARBA00022723"/>
    </source>
</evidence>
<dbReference type="Pfam" id="PF01406">
    <property type="entry name" value="tRNA-synt_1e"/>
    <property type="match status" value="1"/>
</dbReference>
<keyword evidence="10 13" id="KW-0648">Protein biosynthesis</keyword>
<dbReference type="GO" id="GO:0006423">
    <property type="term" value="P:cysteinyl-tRNA aminoacylation"/>
    <property type="evidence" value="ECO:0007669"/>
    <property type="project" value="UniProtKB-UniRule"/>
</dbReference>
<protein>
    <recommendedName>
        <fullName evidence="13">Cysteine--tRNA ligase</fullName>
        <ecNumber evidence="13">6.1.1.16</ecNumber>
    </recommendedName>
    <alternativeName>
        <fullName evidence="13">Cysteinyl-tRNA synthetase</fullName>
        <shortName evidence="13">CysRS</shortName>
    </alternativeName>
</protein>
<organism evidence="15 16">
    <name type="scientific">Candidatus Sungiibacteriota bacterium</name>
    <dbReference type="NCBI Taxonomy" id="2750080"/>
    <lineage>
        <taxon>Bacteria</taxon>
        <taxon>Candidatus Sungiibacteriota</taxon>
    </lineage>
</organism>
<feature type="short sequence motif" description="'HIGH' region" evidence="13">
    <location>
        <begin position="30"/>
        <end position="40"/>
    </location>
</feature>
<name>A0A7T5RJI6_9BACT</name>
<evidence type="ECO:0000256" key="9">
    <source>
        <dbReference type="ARBA" id="ARBA00022840"/>
    </source>
</evidence>
<dbReference type="AlphaFoldDB" id="A0A7T5RJI6"/>
<dbReference type="GO" id="GO:0005524">
    <property type="term" value="F:ATP binding"/>
    <property type="evidence" value="ECO:0007669"/>
    <property type="project" value="UniProtKB-UniRule"/>
</dbReference>
<keyword evidence="6 13" id="KW-0479">Metal-binding</keyword>
<dbReference type="GO" id="GO:0008270">
    <property type="term" value="F:zinc ion binding"/>
    <property type="evidence" value="ECO:0007669"/>
    <property type="project" value="UniProtKB-UniRule"/>
</dbReference>
<dbReference type="SUPFAM" id="SSF52374">
    <property type="entry name" value="Nucleotidylyl transferase"/>
    <property type="match status" value="1"/>
</dbReference>
<evidence type="ECO:0000256" key="4">
    <source>
        <dbReference type="ARBA" id="ARBA00022490"/>
    </source>
</evidence>
<evidence type="ECO:0000256" key="13">
    <source>
        <dbReference type="HAMAP-Rule" id="MF_00041"/>
    </source>
</evidence>
<feature type="binding site" evidence="13">
    <location>
        <position position="28"/>
    </location>
    <ligand>
        <name>Zn(2+)</name>
        <dbReference type="ChEBI" id="CHEBI:29105"/>
    </ligand>
</feature>
<dbReference type="EC" id="6.1.1.16" evidence="13"/>
<feature type="domain" description="tRNA synthetases class I catalytic" evidence="14">
    <location>
        <begin position="15"/>
        <end position="324"/>
    </location>
</feature>
<keyword evidence="4 13" id="KW-0963">Cytoplasm</keyword>
<comment type="similarity">
    <text evidence="2 13">Belongs to the class-I aminoacyl-tRNA synthetase family.</text>
</comment>
<keyword evidence="11 13" id="KW-0030">Aminoacyl-tRNA synthetase</keyword>
<dbReference type="Gene3D" id="1.20.120.640">
    <property type="entry name" value="Anticodon-binding domain of a subclass of class I aminoacyl-tRNA synthetases"/>
    <property type="match status" value="1"/>
</dbReference>
<dbReference type="SUPFAM" id="SSF47323">
    <property type="entry name" value="Anticodon-binding domain of a subclass of class I aminoacyl-tRNA synthetases"/>
    <property type="match status" value="1"/>
</dbReference>
<dbReference type="InterPro" id="IPR009080">
    <property type="entry name" value="tRNAsynth_Ia_anticodon-bd"/>
</dbReference>
<dbReference type="PRINTS" id="PR00983">
    <property type="entry name" value="TRNASYNTHCYS"/>
</dbReference>
<dbReference type="PANTHER" id="PTHR10890">
    <property type="entry name" value="CYSTEINYL-TRNA SYNTHETASE"/>
    <property type="match status" value="1"/>
</dbReference>
<dbReference type="InterPro" id="IPR024909">
    <property type="entry name" value="Cys-tRNA/MSH_ligase"/>
</dbReference>
<keyword evidence="5 13" id="KW-0436">Ligase</keyword>
<feature type="binding site" evidence="13">
    <location>
        <position position="279"/>
    </location>
    <ligand>
        <name>ATP</name>
        <dbReference type="ChEBI" id="CHEBI:30616"/>
    </ligand>
</feature>
<evidence type="ECO:0000313" key="15">
    <source>
        <dbReference type="EMBL" id="QQG45323.1"/>
    </source>
</evidence>
<evidence type="ECO:0000256" key="10">
    <source>
        <dbReference type="ARBA" id="ARBA00022917"/>
    </source>
</evidence>
<keyword evidence="7 13" id="KW-0547">Nucleotide-binding</keyword>
<feature type="binding site" evidence="13">
    <location>
        <position position="248"/>
    </location>
    <ligand>
        <name>Zn(2+)</name>
        <dbReference type="ChEBI" id="CHEBI:29105"/>
    </ligand>
</feature>
<dbReference type="EMBL" id="CP066690">
    <property type="protein sequence ID" value="QQG45323.1"/>
    <property type="molecule type" value="Genomic_DNA"/>
</dbReference>
<evidence type="ECO:0000256" key="11">
    <source>
        <dbReference type="ARBA" id="ARBA00023146"/>
    </source>
</evidence>
<feature type="binding site" evidence="13">
    <location>
        <position position="244"/>
    </location>
    <ligand>
        <name>Zn(2+)</name>
        <dbReference type="ChEBI" id="CHEBI:29105"/>
    </ligand>
</feature>
<evidence type="ECO:0000256" key="12">
    <source>
        <dbReference type="ARBA" id="ARBA00047398"/>
    </source>
</evidence>
<evidence type="ECO:0000256" key="2">
    <source>
        <dbReference type="ARBA" id="ARBA00005594"/>
    </source>
</evidence>
<accession>A0A7T5RJI6</accession>
<evidence type="ECO:0000256" key="3">
    <source>
        <dbReference type="ARBA" id="ARBA00011245"/>
    </source>
</evidence>
<evidence type="ECO:0000256" key="1">
    <source>
        <dbReference type="ARBA" id="ARBA00004496"/>
    </source>
</evidence>
<dbReference type="NCBIfam" id="TIGR00435">
    <property type="entry name" value="cysS"/>
    <property type="match status" value="1"/>
</dbReference>
<dbReference type="InterPro" id="IPR032678">
    <property type="entry name" value="tRNA-synt_1_cat_dom"/>
</dbReference>
<keyword evidence="8 13" id="KW-0862">Zinc</keyword>
<dbReference type="GO" id="GO:0004817">
    <property type="term" value="F:cysteine-tRNA ligase activity"/>
    <property type="evidence" value="ECO:0007669"/>
    <property type="project" value="UniProtKB-UniRule"/>
</dbReference>